<keyword evidence="1 4" id="KW-0808">Transferase</keyword>
<evidence type="ECO:0000256" key="1">
    <source>
        <dbReference type="ARBA" id="ARBA00022679"/>
    </source>
</evidence>
<name>C7NQK9_HALUD</name>
<dbReference type="PANTHER" id="PTHR43877:SF2">
    <property type="entry name" value="AMINOALKYLPHOSPHONATE N-ACETYLTRANSFERASE-RELATED"/>
    <property type="match status" value="1"/>
</dbReference>
<dbReference type="InterPro" id="IPR050832">
    <property type="entry name" value="Bact_Acetyltransf"/>
</dbReference>
<dbReference type="Gene3D" id="3.40.630.30">
    <property type="match status" value="1"/>
</dbReference>
<dbReference type="PANTHER" id="PTHR43877">
    <property type="entry name" value="AMINOALKYLPHOSPHONATE N-ACETYLTRANSFERASE-RELATED-RELATED"/>
    <property type="match status" value="1"/>
</dbReference>
<dbReference type="Pfam" id="PF13673">
    <property type="entry name" value="Acetyltransf_10"/>
    <property type="match status" value="1"/>
</dbReference>
<dbReference type="STRING" id="519442.Huta_0280"/>
<dbReference type="InterPro" id="IPR016181">
    <property type="entry name" value="Acyl_CoA_acyltransferase"/>
</dbReference>
<keyword evidence="2" id="KW-0012">Acyltransferase</keyword>
<dbReference type="OrthoDB" id="111868at2157"/>
<dbReference type="SUPFAM" id="SSF55729">
    <property type="entry name" value="Acyl-CoA N-acyltransferases (Nat)"/>
    <property type="match status" value="1"/>
</dbReference>
<gene>
    <name evidence="4" type="ordered locus">Huta_0280</name>
</gene>
<dbReference type="HOGENOM" id="CLU_056607_6_2_2"/>
<evidence type="ECO:0000256" key="2">
    <source>
        <dbReference type="ARBA" id="ARBA00023315"/>
    </source>
</evidence>
<dbReference type="AlphaFoldDB" id="C7NQK9"/>
<dbReference type="KEGG" id="hut:Huta_0280"/>
<dbReference type="RefSeq" id="WP_012795345.1">
    <property type="nucleotide sequence ID" value="NC_013158.1"/>
</dbReference>
<dbReference type="Proteomes" id="UP000002071">
    <property type="component" value="Chromosome"/>
</dbReference>
<dbReference type="EMBL" id="CP001687">
    <property type="protein sequence ID" value="ACV10468.1"/>
    <property type="molecule type" value="Genomic_DNA"/>
</dbReference>
<evidence type="ECO:0000259" key="3">
    <source>
        <dbReference type="PROSITE" id="PS51186"/>
    </source>
</evidence>
<dbReference type="CDD" id="cd04301">
    <property type="entry name" value="NAT_SF"/>
    <property type="match status" value="1"/>
</dbReference>
<proteinExistence type="predicted"/>
<dbReference type="GeneID" id="8382544"/>
<keyword evidence="5" id="KW-1185">Reference proteome</keyword>
<dbReference type="eggNOG" id="arCOG00839">
    <property type="taxonomic scope" value="Archaea"/>
</dbReference>
<dbReference type="PROSITE" id="PS51186">
    <property type="entry name" value="GNAT"/>
    <property type="match status" value="1"/>
</dbReference>
<protein>
    <submittedName>
        <fullName evidence="4">GCN5-related N-acetyltransferase</fullName>
    </submittedName>
</protein>
<feature type="domain" description="N-acetyltransferase" evidence="3">
    <location>
        <begin position="4"/>
        <end position="144"/>
    </location>
</feature>
<dbReference type="InterPro" id="IPR000182">
    <property type="entry name" value="GNAT_dom"/>
</dbReference>
<accession>C7NQK9</accession>
<evidence type="ECO:0000313" key="5">
    <source>
        <dbReference type="Proteomes" id="UP000002071"/>
    </source>
</evidence>
<reference evidence="4 5" key="1">
    <citation type="journal article" date="2009" name="Stand. Genomic Sci.">
        <title>Complete genome sequence of Halorhabdus utahensis type strain (AX-2).</title>
        <authorList>
            <person name="Anderson I."/>
            <person name="Tindall B.J."/>
            <person name="Pomrenke H."/>
            <person name="Goker M."/>
            <person name="Lapidus A."/>
            <person name="Nolan M."/>
            <person name="Copeland A."/>
            <person name="Glavina Del Rio T."/>
            <person name="Chen F."/>
            <person name="Tice H."/>
            <person name="Cheng J.F."/>
            <person name="Lucas S."/>
            <person name="Chertkov O."/>
            <person name="Bruce D."/>
            <person name="Brettin T."/>
            <person name="Detter J.C."/>
            <person name="Han C."/>
            <person name="Goodwin L."/>
            <person name="Land M."/>
            <person name="Hauser L."/>
            <person name="Chang Y.J."/>
            <person name="Jeffries C.D."/>
            <person name="Pitluck S."/>
            <person name="Pati A."/>
            <person name="Mavromatis K."/>
            <person name="Ivanova N."/>
            <person name="Ovchinnikova G."/>
            <person name="Chen A."/>
            <person name="Palaniappan K."/>
            <person name="Chain P."/>
            <person name="Rohde M."/>
            <person name="Bristow J."/>
            <person name="Eisen J.A."/>
            <person name="Markowitz V."/>
            <person name="Hugenholtz P."/>
            <person name="Kyrpides N.C."/>
            <person name="Klenk H.P."/>
        </authorList>
    </citation>
    <scope>NUCLEOTIDE SEQUENCE [LARGE SCALE GENOMIC DNA]</scope>
    <source>
        <strain evidence="5">DSM 12940 / JCM 11049 / AX-2</strain>
    </source>
</reference>
<evidence type="ECO:0000313" key="4">
    <source>
        <dbReference type="EMBL" id="ACV10468.1"/>
    </source>
</evidence>
<organism evidence="4 5">
    <name type="scientific">Halorhabdus utahensis (strain DSM 12940 / JCM 11049 / AX-2)</name>
    <dbReference type="NCBI Taxonomy" id="519442"/>
    <lineage>
        <taxon>Archaea</taxon>
        <taxon>Methanobacteriati</taxon>
        <taxon>Methanobacteriota</taxon>
        <taxon>Stenosarchaea group</taxon>
        <taxon>Halobacteria</taxon>
        <taxon>Halobacteriales</taxon>
        <taxon>Haloarculaceae</taxon>
        <taxon>Halorhabdus</taxon>
    </lineage>
</organism>
<dbReference type="GO" id="GO:0016747">
    <property type="term" value="F:acyltransferase activity, transferring groups other than amino-acyl groups"/>
    <property type="evidence" value="ECO:0007669"/>
    <property type="project" value="InterPro"/>
</dbReference>
<sequence>MTATDYRIEVDGDREDAYDVRFAVFVEEQGVDPDIEIDEHEDEATHFVAYADGDPVGAARLREPEAGVGKVERLAVLESHRGEGLGRELMDAVEAAARRQGLTRLILHGQLRVVDFYEHLGYEQVSDEFEEAGITHVKMAKSIDRAEDSSLSGRR</sequence>